<sequence>MKKQNVRTISLIVCTFTYLLVGAAVFDALESDTEKRRWEALNDIEAMIIKRYNVSSEDFKVMETVVLKSEPHKAGQQWKFTGAFYYATTVLTTIGYGHSTPSTVGGKLFTMCYAIVGIPLGLVMFQSIGERVNRLSSFVIKTVKSSLHCRQTAASELDLICVVTTLSSLTIAGGAAAFSKFEGWSYFDSVYYCFITLTTIGFGDMVALQKDNALNRKPEYVMFALIFILFGLAIVAASLNLLVLRFVTMNTEDERRDEAQAMQALQVAVRLEGDVITANGSILSGHIGHDSASLNGDNTSICSCHCACFRASRHKTFKVRRSPSHIRHLLPSAVLPMTEFHLTDRYGVMESRTQTTLLQHNLGPPDLPPLYQPQHRASV</sequence>
<dbReference type="InterPro" id="IPR003092">
    <property type="entry name" value="2pore_dom_K_chnl_TASK"/>
</dbReference>
<proteinExistence type="inferred from homology"/>
<dbReference type="GO" id="GO:0022841">
    <property type="term" value="F:potassium ion leak channel activity"/>
    <property type="evidence" value="ECO:0007669"/>
    <property type="project" value="TreeGrafter"/>
</dbReference>
<dbReference type="PRINTS" id="PR01095">
    <property type="entry name" value="TASKCHANNEL"/>
</dbReference>
<dbReference type="InterPro" id="IPR013099">
    <property type="entry name" value="K_chnl_dom"/>
</dbReference>
<evidence type="ECO:0000256" key="10">
    <source>
        <dbReference type="ARBA" id="ARBA00023136"/>
    </source>
</evidence>
<dbReference type="PANTHER" id="PTHR11003">
    <property type="entry name" value="POTASSIUM CHANNEL, SUBFAMILY K"/>
    <property type="match status" value="1"/>
</dbReference>
<evidence type="ECO:0000256" key="3">
    <source>
        <dbReference type="ARBA" id="ARBA00022448"/>
    </source>
</evidence>
<dbReference type="GO" id="GO:0030322">
    <property type="term" value="P:stabilization of membrane potential"/>
    <property type="evidence" value="ECO:0007669"/>
    <property type="project" value="TreeGrafter"/>
</dbReference>
<dbReference type="PRINTS" id="PR01333">
    <property type="entry name" value="2POREKCHANEL"/>
</dbReference>
<dbReference type="Gene3D" id="1.10.287.70">
    <property type="match status" value="1"/>
</dbReference>
<evidence type="ECO:0000256" key="11">
    <source>
        <dbReference type="ARBA" id="ARBA00023303"/>
    </source>
</evidence>
<dbReference type="PANTHER" id="PTHR11003:SF326">
    <property type="entry name" value="ACID-SENSITIVE TWO PORE DOMAIN K+ CHANNEL DTASK-6"/>
    <property type="match status" value="1"/>
</dbReference>
<accession>A0A9Q0RVN0</accession>
<evidence type="ECO:0000256" key="4">
    <source>
        <dbReference type="ARBA" id="ARBA00022538"/>
    </source>
</evidence>
<feature type="transmembrane region" description="Helical" evidence="14">
    <location>
        <begin position="6"/>
        <end position="29"/>
    </location>
</feature>
<evidence type="ECO:0000313" key="16">
    <source>
        <dbReference type="EMBL" id="KAJ6633623.1"/>
    </source>
</evidence>
<evidence type="ECO:0000256" key="2">
    <source>
        <dbReference type="ARBA" id="ARBA00006666"/>
    </source>
</evidence>
<name>A0A9Q0RVN0_9DIPT</name>
<keyword evidence="3 12" id="KW-0813">Transport</keyword>
<gene>
    <name evidence="16" type="primary">sup-9_1</name>
    <name evidence="16" type="ORF">Bhyg_15971</name>
</gene>
<keyword evidence="7" id="KW-0630">Potassium</keyword>
<evidence type="ECO:0000256" key="7">
    <source>
        <dbReference type="ARBA" id="ARBA00022958"/>
    </source>
</evidence>
<keyword evidence="6" id="KW-0631">Potassium channel</keyword>
<dbReference type="GO" id="GO:0005886">
    <property type="term" value="C:plasma membrane"/>
    <property type="evidence" value="ECO:0007669"/>
    <property type="project" value="TreeGrafter"/>
</dbReference>
<feature type="transmembrane region" description="Helical" evidence="14">
    <location>
        <begin position="189"/>
        <end position="208"/>
    </location>
</feature>
<evidence type="ECO:0000256" key="14">
    <source>
        <dbReference type="SAM" id="Phobius"/>
    </source>
</evidence>
<dbReference type="AlphaFoldDB" id="A0A9Q0RVN0"/>
<dbReference type="EMBL" id="WJQU01001838">
    <property type="protein sequence ID" value="KAJ6633623.1"/>
    <property type="molecule type" value="Genomic_DNA"/>
</dbReference>
<evidence type="ECO:0000256" key="12">
    <source>
        <dbReference type="RuleBase" id="RU003857"/>
    </source>
</evidence>
<feature type="domain" description="Potassium channel" evidence="15">
    <location>
        <begin position="169"/>
        <end position="243"/>
    </location>
</feature>
<keyword evidence="4" id="KW-0633">Potassium transport</keyword>
<evidence type="ECO:0000313" key="17">
    <source>
        <dbReference type="Proteomes" id="UP001151699"/>
    </source>
</evidence>
<dbReference type="FunFam" id="1.10.287.70:FF:000090">
    <property type="entry name" value="two pore potassium channel protein sup-9"/>
    <property type="match status" value="1"/>
</dbReference>
<evidence type="ECO:0000256" key="1">
    <source>
        <dbReference type="ARBA" id="ARBA00004141"/>
    </source>
</evidence>
<dbReference type="Proteomes" id="UP001151699">
    <property type="component" value="Unassembled WGS sequence"/>
</dbReference>
<comment type="subcellular location">
    <subcellularLocation>
        <location evidence="1">Membrane</location>
        <topology evidence="1">Multi-pass membrane protein</topology>
    </subcellularLocation>
</comment>
<evidence type="ECO:0000256" key="5">
    <source>
        <dbReference type="ARBA" id="ARBA00022692"/>
    </source>
</evidence>
<evidence type="ECO:0000256" key="6">
    <source>
        <dbReference type="ARBA" id="ARBA00022826"/>
    </source>
</evidence>
<reference evidence="16" key="1">
    <citation type="submission" date="2022-07" db="EMBL/GenBank/DDBJ databases">
        <authorList>
            <person name="Trinca V."/>
            <person name="Uliana J.V.C."/>
            <person name="Torres T.T."/>
            <person name="Ward R.J."/>
            <person name="Monesi N."/>
        </authorList>
    </citation>
    <scope>NUCLEOTIDE SEQUENCE</scope>
    <source>
        <strain evidence="16">HSMRA1968</strain>
        <tissue evidence="16">Whole embryos</tissue>
    </source>
</reference>
<dbReference type="OrthoDB" id="297496at2759"/>
<keyword evidence="17" id="KW-1185">Reference proteome</keyword>
<dbReference type="Pfam" id="PF07885">
    <property type="entry name" value="Ion_trans_2"/>
    <property type="match status" value="2"/>
</dbReference>
<keyword evidence="11 12" id="KW-0407">Ion channel</keyword>
<evidence type="ECO:0000256" key="13">
    <source>
        <dbReference type="SAM" id="MobiDB-lite"/>
    </source>
</evidence>
<dbReference type="SUPFAM" id="SSF81324">
    <property type="entry name" value="Voltage-gated potassium channels"/>
    <property type="match status" value="2"/>
</dbReference>
<feature type="transmembrane region" description="Helical" evidence="14">
    <location>
        <begin position="220"/>
        <end position="247"/>
    </location>
</feature>
<evidence type="ECO:0000256" key="8">
    <source>
        <dbReference type="ARBA" id="ARBA00022989"/>
    </source>
</evidence>
<keyword evidence="5 12" id="KW-0812">Transmembrane</keyword>
<keyword evidence="10 14" id="KW-0472">Membrane</keyword>
<evidence type="ECO:0000256" key="9">
    <source>
        <dbReference type="ARBA" id="ARBA00023065"/>
    </source>
</evidence>
<comment type="caution">
    <text evidence="16">The sequence shown here is derived from an EMBL/GenBank/DDBJ whole genome shotgun (WGS) entry which is preliminary data.</text>
</comment>
<organism evidence="16 17">
    <name type="scientific">Pseudolycoriella hygida</name>
    <dbReference type="NCBI Taxonomy" id="35572"/>
    <lineage>
        <taxon>Eukaryota</taxon>
        <taxon>Metazoa</taxon>
        <taxon>Ecdysozoa</taxon>
        <taxon>Arthropoda</taxon>
        <taxon>Hexapoda</taxon>
        <taxon>Insecta</taxon>
        <taxon>Pterygota</taxon>
        <taxon>Neoptera</taxon>
        <taxon>Endopterygota</taxon>
        <taxon>Diptera</taxon>
        <taxon>Nematocera</taxon>
        <taxon>Sciaroidea</taxon>
        <taxon>Sciaridae</taxon>
        <taxon>Pseudolycoriella</taxon>
    </lineage>
</organism>
<protein>
    <submittedName>
        <fullName evidence="16">Two pore potassium channel protein sup-9</fullName>
    </submittedName>
</protein>
<evidence type="ECO:0000259" key="15">
    <source>
        <dbReference type="Pfam" id="PF07885"/>
    </source>
</evidence>
<feature type="transmembrane region" description="Helical" evidence="14">
    <location>
        <begin position="108"/>
        <end position="125"/>
    </location>
</feature>
<dbReference type="GO" id="GO:0015271">
    <property type="term" value="F:outward rectifier potassium channel activity"/>
    <property type="evidence" value="ECO:0007669"/>
    <property type="project" value="TreeGrafter"/>
</dbReference>
<keyword evidence="9 12" id="KW-0406">Ion transport</keyword>
<feature type="domain" description="Potassium channel" evidence="15">
    <location>
        <begin position="75"/>
        <end position="132"/>
    </location>
</feature>
<comment type="similarity">
    <text evidence="2 12">Belongs to the two pore domain potassium channel (TC 1.A.1.8) family.</text>
</comment>
<feature type="region of interest" description="Disordered" evidence="13">
    <location>
        <begin position="360"/>
        <end position="379"/>
    </location>
</feature>
<keyword evidence="8 14" id="KW-1133">Transmembrane helix</keyword>
<dbReference type="InterPro" id="IPR003280">
    <property type="entry name" value="2pore_dom_K_chnl"/>
</dbReference>